<keyword evidence="2" id="KW-1185">Reference proteome</keyword>
<evidence type="ECO:0008006" key="3">
    <source>
        <dbReference type="Google" id="ProtNLM"/>
    </source>
</evidence>
<reference evidence="1 2" key="1">
    <citation type="submission" date="2018-11" db="EMBL/GenBank/DDBJ databases">
        <title>Phylogenetic determinants of toxin gene distribution in genomes of Brevibacillus laterosporus.</title>
        <authorList>
            <person name="Glare T.R."/>
            <person name="Durrant A."/>
            <person name="Berry C."/>
            <person name="Palma L."/>
            <person name="Ormskirk M."/>
            <person name="Cox M.O."/>
        </authorList>
    </citation>
    <scope>NUCLEOTIDE SEQUENCE [LARGE SCALE GENOMIC DNA]</scope>
    <source>
        <strain evidence="1 2">1821L</strain>
    </source>
</reference>
<evidence type="ECO:0000313" key="2">
    <source>
        <dbReference type="Proteomes" id="UP000319432"/>
    </source>
</evidence>
<evidence type="ECO:0000313" key="1">
    <source>
        <dbReference type="EMBL" id="QDX91776.1"/>
    </source>
</evidence>
<gene>
    <name evidence="1" type="ORF">EEL30_04965</name>
</gene>
<dbReference type="Proteomes" id="UP000319432">
    <property type="component" value="Chromosome"/>
</dbReference>
<accession>A0A518V453</accession>
<dbReference type="OrthoDB" id="2680659at2"/>
<protein>
    <recommendedName>
        <fullName evidence="3">Mannosyl-glycoprotein endo-beta-N-acetylglucosamidase-like domain-containing protein</fullName>
    </recommendedName>
</protein>
<dbReference type="AlphaFoldDB" id="A0A518V453"/>
<proteinExistence type="predicted"/>
<organism evidence="1 2">
    <name type="scientific">Brevibacillus laterosporus</name>
    <name type="common">Bacillus laterosporus</name>
    <dbReference type="NCBI Taxonomy" id="1465"/>
    <lineage>
        <taxon>Bacteria</taxon>
        <taxon>Bacillati</taxon>
        <taxon>Bacillota</taxon>
        <taxon>Bacilli</taxon>
        <taxon>Bacillales</taxon>
        <taxon>Paenibacillaceae</taxon>
        <taxon>Brevibacillus</taxon>
    </lineage>
</organism>
<sequence>MWGGESEWASKKLQRDNQNWSNMKYVSSSNPPGNYGKGDKGWAYYIGRSTHAESFGKFFQNNARYSKLIDYLKNTDQPNSKKCIRFISDAGYGGGDQYYDDVIDYLDTLRRRSDI</sequence>
<dbReference type="EMBL" id="CP033464">
    <property type="protein sequence ID" value="QDX91776.1"/>
    <property type="molecule type" value="Genomic_DNA"/>
</dbReference>
<name>A0A518V453_BRELA</name>